<feature type="domain" description="UspA" evidence="5">
    <location>
        <begin position="31"/>
        <end position="171"/>
    </location>
</feature>
<dbReference type="PANTHER" id="PTHR45647:SF132">
    <property type="entry name" value="KINASE WITH ADENINE NUCLEOTIDE ALPHA HYDROLASES-LIKE DOMAIN-CONTAINING PROTEIN"/>
    <property type="match status" value="1"/>
</dbReference>
<evidence type="ECO:0000313" key="6">
    <source>
        <dbReference type="EMBL" id="CAA2632966.1"/>
    </source>
</evidence>
<gene>
    <name evidence="6" type="ORF">SI7747_16018518</name>
</gene>
<dbReference type="Gene3D" id="3.40.50.620">
    <property type="entry name" value="HUPs"/>
    <property type="match status" value="1"/>
</dbReference>
<evidence type="ECO:0000256" key="1">
    <source>
        <dbReference type="ARBA" id="ARBA00000900"/>
    </source>
</evidence>
<dbReference type="SUPFAM" id="SSF52402">
    <property type="entry name" value="Adenine nucleotide alpha hydrolases-like"/>
    <property type="match status" value="1"/>
</dbReference>
<dbReference type="EMBL" id="CACRZD030000016">
    <property type="protein sequence ID" value="CAA6672107.1"/>
    <property type="molecule type" value="Genomic_DNA"/>
</dbReference>
<protein>
    <recommendedName>
        <fullName evidence="2">RING-type E3 ubiquitin transferase</fullName>
        <ecNumber evidence="2">2.3.2.27</ecNumber>
    </recommendedName>
</protein>
<dbReference type="InterPro" id="IPR014729">
    <property type="entry name" value="Rossmann-like_a/b/a_fold"/>
</dbReference>
<dbReference type="InterPro" id="IPR051348">
    <property type="entry name" value="U-box_ubiquitin_ligases"/>
</dbReference>
<dbReference type="EC" id="2.3.2.27" evidence="2"/>
<evidence type="ECO:0000313" key="7">
    <source>
        <dbReference type="Proteomes" id="UP001189122"/>
    </source>
</evidence>
<dbReference type="AlphaFoldDB" id="A0A7I8JPK0"/>
<keyword evidence="7" id="KW-1185">Reference proteome</keyword>
<sequence length="225" mass="24852">MWRTAPPRGKRGYGPFRAEGGTSAELRQPLVAVAVDRDKPSQSALKWALDNIVPRGQTVMLVHVASKFASPTVSSPPRSLSGTLSLSLALSFSLSFSLSHTHLFNGRRRFAEDCGDLRAKDIFLPFRCFCAKKDVRCKDVLLDDNDVAKAITEFLARSAVEKLVIGLPSRNSFVRRFNPTERDIPTAICRGAPDFCTVYVAVRPAPIMCPLHPLDNLLDTKGHFK</sequence>
<evidence type="ECO:0000256" key="3">
    <source>
        <dbReference type="ARBA" id="ARBA00022786"/>
    </source>
</evidence>
<organism evidence="6">
    <name type="scientific">Spirodela intermedia</name>
    <name type="common">Intermediate duckweed</name>
    <dbReference type="NCBI Taxonomy" id="51605"/>
    <lineage>
        <taxon>Eukaryota</taxon>
        <taxon>Viridiplantae</taxon>
        <taxon>Streptophyta</taxon>
        <taxon>Embryophyta</taxon>
        <taxon>Tracheophyta</taxon>
        <taxon>Spermatophyta</taxon>
        <taxon>Magnoliopsida</taxon>
        <taxon>Liliopsida</taxon>
        <taxon>Araceae</taxon>
        <taxon>Lemnoideae</taxon>
        <taxon>Spirodela</taxon>
    </lineage>
</organism>
<dbReference type="CDD" id="cd01989">
    <property type="entry name" value="USP_STK_Ubox_N"/>
    <property type="match status" value="1"/>
</dbReference>
<dbReference type="InterPro" id="IPR006016">
    <property type="entry name" value="UspA"/>
</dbReference>
<reference evidence="6 7" key="1">
    <citation type="submission" date="2019-12" db="EMBL/GenBank/DDBJ databases">
        <authorList>
            <person name="Scholz U."/>
            <person name="Mascher M."/>
            <person name="Fiebig A."/>
        </authorList>
    </citation>
    <scope>NUCLEOTIDE SEQUENCE</scope>
</reference>
<dbReference type="Pfam" id="PF00582">
    <property type="entry name" value="Usp"/>
    <property type="match status" value="1"/>
</dbReference>
<dbReference type="EMBL" id="LR743603">
    <property type="protein sequence ID" value="CAA2632966.1"/>
    <property type="molecule type" value="Genomic_DNA"/>
</dbReference>
<dbReference type="GO" id="GO:0061630">
    <property type="term" value="F:ubiquitin protein ligase activity"/>
    <property type="evidence" value="ECO:0007669"/>
    <property type="project" value="UniProtKB-EC"/>
</dbReference>
<keyword evidence="3" id="KW-0833">Ubl conjugation pathway</keyword>
<dbReference type="Proteomes" id="UP001189122">
    <property type="component" value="Unassembled WGS sequence"/>
</dbReference>
<evidence type="ECO:0000256" key="4">
    <source>
        <dbReference type="SAM" id="MobiDB-lite"/>
    </source>
</evidence>
<proteinExistence type="predicted"/>
<dbReference type="PANTHER" id="PTHR45647">
    <property type="entry name" value="OS02G0152300 PROTEIN"/>
    <property type="match status" value="1"/>
</dbReference>
<comment type="catalytic activity">
    <reaction evidence="1">
        <text>S-ubiquitinyl-[E2 ubiquitin-conjugating enzyme]-L-cysteine + [acceptor protein]-L-lysine = [E2 ubiquitin-conjugating enzyme]-L-cysteine + N(6)-ubiquitinyl-[acceptor protein]-L-lysine.</text>
        <dbReference type="EC" id="2.3.2.27"/>
    </reaction>
</comment>
<feature type="region of interest" description="Disordered" evidence="4">
    <location>
        <begin position="1"/>
        <end position="20"/>
    </location>
</feature>
<evidence type="ECO:0000256" key="2">
    <source>
        <dbReference type="ARBA" id="ARBA00012483"/>
    </source>
</evidence>
<accession>A0A7I8JPK0</accession>
<name>A0A7I8JPK0_SPIIN</name>
<evidence type="ECO:0000259" key="5">
    <source>
        <dbReference type="Pfam" id="PF00582"/>
    </source>
</evidence>